<protein>
    <submittedName>
        <fullName evidence="8">Transposase</fullName>
    </submittedName>
</protein>
<dbReference type="GO" id="GO:0032196">
    <property type="term" value="P:transposition"/>
    <property type="evidence" value="ECO:0007669"/>
    <property type="project" value="UniProtKB-KW"/>
</dbReference>
<feature type="domain" description="Probable transposase IS891/IS1136/IS1341" evidence="6">
    <location>
        <begin position="195"/>
        <end position="303"/>
    </location>
</feature>
<dbReference type="InterPro" id="IPR001959">
    <property type="entry name" value="Transposase"/>
</dbReference>
<evidence type="ECO:0000259" key="6">
    <source>
        <dbReference type="Pfam" id="PF01385"/>
    </source>
</evidence>
<dbReference type="NCBIfam" id="TIGR01766">
    <property type="entry name" value="IS200/IS605 family accessory protein TnpB-like domain"/>
    <property type="match status" value="1"/>
</dbReference>
<dbReference type="NCBIfam" id="NF040570">
    <property type="entry name" value="guided_TnpB"/>
    <property type="match status" value="1"/>
</dbReference>
<accession>A0AAX4L3T0</accession>
<evidence type="ECO:0000256" key="1">
    <source>
        <dbReference type="ARBA" id="ARBA00008761"/>
    </source>
</evidence>
<evidence type="ECO:0000256" key="4">
    <source>
        <dbReference type="ARBA" id="ARBA00023125"/>
    </source>
</evidence>
<keyword evidence="4" id="KW-0238">DNA-binding</keyword>
<evidence type="ECO:0000256" key="3">
    <source>
        <dbReference type="ARBA" id="ARBA00022578"/>
    </source>
</evidence>
<evidence type="ECO:0000256" key="5">
    <source>
        <dbReference type="ARBA" id="ARBA00023172"/>
    </source>
</evidence>
<evidence type="ECO:0000259" key="7">
    <source>
        <dbReference type="Pfam" id="PF07282"/>
    </source>
</evidence>
<dbReference type="PANTHER" id="PTHR30405:SF22">
    <property type="entry name" value="TNPB-LIKE PROTEIN MJ1635"/>
    <property type="match status" value="1"/>
</dbReference>
<dbReference type="EMBL" id="CP146016">
    <property type="protein sequence ID" value="WWQ61041.1"/>
    <property type="molecule type" value="Genomic_DNA"/>
</dbReference>
<dbReference type="GO" id="GO:0006310">
    <property type="term" value="P:DNA recombination"/>
    <property type="evidence" value="ECO:0007669"/>
    <property type="project" value="UniProtKB-KW"/>
</dbReference>
<dbReference type="InterPro" id="IPR051399">
    <property type="entry name" value="RNA-guided_DNA_endo/Transpos"/>
</dbReference>
<comment type="similarity">
    <text evidence="2">In the N-terminal section; belongs to the transposase 2 family.</text>
</comment>
<dbReference type="Pfam" id="PF01385">
    <property type="entry name" value="OrfB_IS605"/>
    <property type="match status" value="1"/>
</dbReference>
<sequence>MRNLRIKTFEPEEKQYIHLTYTIKNNEREKSKKLIHAYVNLLNKGIKYLFRRIETREEEKKNNNNKKKKIMKVTLPKKKEVYKEIRDYLMKENKQDLAKHYIDQAIHDIYSILESWRRRVEKGKAEFKPPLVKKGYVRIKTTLRKVIGKSVRITVKPHEYITYSWDKTWFSKRVEGMELTEPIIKEDKVYLVFRKELPTTTPLEVVSFDSNLYSLDGYDGEKFVTISLKQLYSLKYAMQMKRGKVQSIASKKLKRGKMLLAKYSHRERNRVNDLVHKLANFILGLYNNHVLVFEKLNKQGMFDDASNSLSRKLSRSVWRKLVSVLKYKASFYGCKVVEVNPRFTSRSCPRCGWVNSRMVGKTFRCGKCGFTLDRQFNASLNIFKKYLRKFNFKMWGFPHRKVSGVIPLMGRRGMSIRDFGEVQGSKIEYKIYEIQ</sequence>
<feature type="domain" description="Cas12f1-like TNB" evidence="7">
    <location>
        <begin position="318"/>
        <end position="382"/>
    </location>
</feature>
<keyword evidence="3" id="KW-0815">Transposition</keyword>
<organism evidence="8 9">
    <name type="scientific">Sulfolobus tengchongensis</name>
    <dbReference type="NCBI Taxonomy" id="207809"/>
    <lineage>
        <taxon>Archaea</taxon>
        <taxon>Thermoproteota</taxon>
        <taxon>Thermoprotei</taxon>
        <taxon>Sulfolobales</taxon>
        <taxon>Sulfolobaceae</taxon>
        <taxon>Sulfolobus</taxon>
    </lineage>
</organism>
<dbReference type="AlphaFoldDB" id="A0AAX4L3T0"/>
<evidence type="ECO:0000313" key="9">
    <source>
        <dbReference type="Proteomes" id="UP001432202"/>
    </source>
</evidence>
<name>A0AAX4L3T0_9CREN</name>
<comment type="similarity">
    <text evidence="1">In the C-terminal section; belongs to the transposase 35 family.</text>
</comment>
<dbReference type="RefSeq" id="WP_338602764.1">
    <property type="nucleotide sequence ID" value="NZ_CP146016.1"/>
</dbReference>
<dbReference type="GeneID" id="89335675"/>
<dbReference type="PANTHER" id="PTHR30405">
    <property type="entry name" value="TRANSPOSASE"/>
    <property type="match status" value="1"/>
</dbReference>
<proteinExistence type="inferred from homology"/>
<gene>
    <name evidence="8" type="ORF">V6M85_02865</name>
</gene>
<dbReference type="InterPro" id="IPR010095">
    <property type="entry name" value="Cas12f1-like_TNB"/>
</dbReference>
<dbReference type="Proteomes" id="UP001432202">
    <property type="component" value="Chromosome"/>
</dbReference>
<keyword evidence="5" id="KW-0233">DNA recombination</keyword>
<evidence type="ECO:0000313" key="8">
    <source>
        <dbReference type="EMBL" id="WWQ61041.1"/>
    </source>
</evidence>
<reference evidence="8 9" key="1">
    <citation type="submission" date="2024-02" db="EMBL/GenBank/DDBJ databases">
        <title>STSV induces naive adaptation in Sulfolobus.</title>
        <authorList>
            <person name="Xiang X."/>
            <person name="Song M."/>
        </authorList>
    </citation>
    <scope>NUCLEOTIDE SEQUENCE [LARGE SCALE GENOMIC DNA]</scope>
    <source>
        <strain evidence="8 9">RT2</strain>
    </source>
</reference>
<dbReference type="Pfam" id="PF07282">
    <property type="entry name" value="Cas12f1-like_TNB"/>
    <property type="match status" value="1"/>
</dbReference>
<evidence type="ECO:0000256" key="2">
    <source>
        <dbReference type="ARBA" id="ARBA00011044"/>
    </source>
</evidence>
<dbReference type="GO" id="GO:0003677">
    <property type="term" value="F:DNA binding"/>
    <property type="evidence" value="ECO:0007669"/>
    <property type="project" value="UniProtKB-KW"/>
</dbReference>
<keyword evidence="9" id="KW-1185">Reference proteome</keyword>